<dbReference type="PANTHER" id="PTHR23501">
    <property type="entry name" value="MAJOR FACILITATOR SUPERFAMILY"/>
    <property type="match status" value="1"/>
</dbReference>
<feature type="transmembrane region" description="Helical" evidence="5">
    <location>
        <begin position="144"/>
        <end position="166"/>
    </location>
</feature>
<comment type="subcellular location">
    <subcellularLocation>
        <location evidence="1">Cell membrane</location>
        <topology evidence="1">Multi-pass membrane protein</topology>
    </subcellularLocation>
</comment>
<feature type="transmembrane region" description="Helical" evidence="5">
    <location>
        <begin position="55"/>
        <end position="75"/>
    </location>
</feature>
<protein>
    <submittedName>
        <fullName evidence="7">MFS transporter</fullName>
    </submittedName>
</protein>
<feature type="transmembrane region" description="Helical" evidence="5">
    <location>
        <begin position="233"/>
        <end position="253"/>
    </location>
</feature>
<comment type="caution">
    <text evidence="7">The sequence shown here is derived from an EMBL/GenBank/DDBJ whole genome shotgun (WGS) entry which is preliminary data.</text>
</comment>
<keyword evidence="8" id="KW-1185">Reference proteome</keyword>
<dbReference type="SUPFAM" id="SSF103473">
    <property type="entry name" value="MFS general substrate transporter"/>
    <property type="match status" value="1"/>
</dbReference>
<keyword evidence="3 5" id="KW-1133">Transmembrane helix</keyword>
<dbReference type="InterPro" id="IPR011701">
    <property type="entry name" value="MFS"/>
</dbReference>
<feature type="transmembrane region" description="Helical" evidence="5">
    <location>
        <begin position="20"/>
        <end position="43"/>
    </location>
</feature>
<dbReference type="PROSITE" id="PS50850">
    <property type="entry name" value="MFS"/>
    <property type="match status" value="1"/>
</dbReference>
<evidence type="ECO:0000313" key="7">
    <source>
        <dbReference type="EMBL" id="MST35179.1"/>
    </source>
</evidence>
<evidence type="ECO:0000313" key="8">
    <source>
        <dbReference type="Proteomes" id="UP000437736"/>
    </source>
</evidence>
<dbReference type="InterPro" id="IPR036259">
    <property type="entry name" value="MFS_trans_sf"/>
</dbReference>
<feature type="domain" description="Major facilitator superfamily (MFS) profile" evidence="6">
    <location>
        <begin position="21"/>
        <end position="372"/>
    </location>
</feature>
<keyword evidence="4 5" id="KW-0472">Membrane</keyword>
<feature type="transmembrane region" description="Helical" evidence="5">
    <location>
        <begin position="265"/>
        <end position="286"/>
    </location>
</feature>
<evidence type="ECO:0000256" key="4">
    <source>
        <dbReference type="ARBA" id="ARBA00023136"/>
    </source>
</evidence>
<name>A0ABW9QZS8_9ACTN</name>
<dbReference type="EMBL" id="WJHE01001494">
    <property type="protein sequence ID" value="MST35179.1"/>
    <property type="molecule type" value="Genomic_DNA"/>
</dbReference>
<organism evidence="7 8">
    <name type="scientific">Acidiferrimicrobium australe</name>
    <dbReference type="NCBI Taxonomy" id="2664430"/>
    <lineage>
        <taxon>Bacteria</taxon>
        <taxon>Bacillati</taxon>
        <taxon>Actinomycetota</taxon>
        <taxon>Acidimicrobiia</taxon>
        <taxon>Acidimicrobiales</taxon>
        <taxon>Acidimicrobiaceae</taxon>
        <taxon>Acidiferrimicrobium</taxon>
    </lineage>
</organism>
<feature type="non-terminal residue" evidence="7">
    <location>
        <position position="1"/>
    </location>
</feature>
<dbReference type="InterPro" id="IPR020846">
    <property type="entry name" value="MFS_dom"/>
</dbReference>
<dbReference type="Proteomes" id="UP000437736">
    <property type="component" value="Unassembled WGS sequence"/>
</dbReference>
<feature type="transmembrane region" description="Helical" evidence="5">
    <location>
        <begin position="338"/>
        <end position="365"/>
    </location>
</feature>
<evidence type="ECO:0000256" key="2">
    <source>
        <dbReference type="ARBA" id="ARBA00022692"/>
    </source>
</evidence>
<feature type="transmembrane region" description="Helical" evidence="5">
    <location>
        <begin position="209"/>
        <end position="227"/>
    </location>
</feature>
<gene>
    <name evidence="7" type="ORF">GHK86_20905</name>
</gene>
<keyword evidence="2 5" id="KW-0812">Transmembrane</keyword>
<feature type="transmembrane region" description="Helical" evidence="5">
    <location>
        <begin position="298"/>
        <end position="318"/>
    </location>
</feature>
<feature type="transmembrane region" description="Helical" evidence="5">
    <location>
        <begin position="87"/>
        <end position="105"/>
    </location>
</feature>
<sequence length="372" mass="37268">AGGAPAVAAPGGVWSPGRRLLSAGLVLAITLVAFEALAIATVMPVVGRHLGDLALYGWVFSAFSLASLIGIVVAGSLADTVPLWRPMLGGLVLFAAGLVIGGTAPSMPVLVAGRVVQGLGAGVVPAVAYVAISRAYPGAIRPRMFAVLSTAWVVPGLIGPAVAAAVADAAGWRWVFLGLLPLVAAAGVLSSLALRTLPPPAAAIARRVPIVPVAGVVAGAGLALAALDAGSAVLTAPGILAGLAVLAGSLRRLTPPGTLRARRGLPATILSRGLLTFFFYAGDAYVPYAVTTVRHQPTVVAGVVLTVGTITWTAGSWLQARTIHRVGPRRLIRAGELLALSALVAMGFVILPGVPVALAVAAWGWGGLGMGM</sequence>
<dbReference type="PANTHER" id="PTHR23501:SF154">
    <property type="entry name" value="MULTIDRUG-EFFLUX TRANSPORTER RV1634-RELATED"/>
    <property type="match status" value="1"/>
</dbReference>
<evidence type="ECO:0000256" key="5">
    <source>
        <dbReference type="SAM" id="Phobius"/>
    </source>
</evidence>
<evidence type="ECO:0000256" key="1">
    <source>
        <dbReference type="ARBA" id="ARBA00004651"/>
    </source>
</evidence>
<dbReference type="Pfam" id="PF07690">
    <property type="entry name" value="MFS_1"/>
    <property type="match status" value="1"/>
</dbReference>
<feature type="transmembrane region" description="Helical" evidence="5">
    <location>
        <begin position="172"/>
        <end position="197"/>
    </location>
</feature>
<feature type="transmembrane region" description="Helical" evidence="5">
    <location>
        <begin position="111"/>
        <end position="132"/>
    </location>
</feature>
<dbReference type="Gene3D" id="1.20.1250.20">
    <property type="entry name" value="MFS general substrate transporter like domains"/>
    <property type="match status" value="1"/>
</dbReference>
<accession>A0ABW9QZS8</accession>
<reference evidence="7 8" key="1">
    <citation type="submission" date="2019-11" db="EMBL/GenBank/DDBJ databases">
        <title>Acidiferrimicrobium australis gen. nov., sp. nov., an acidophilic and obligately heterotrophic, member of the Actinobacteria that catalyses dissimilatory oxido- reduction of iron isolated from metal-rich acidic water in Chile.</title>
        <authorList>
            <person name="Gonzalez D."/>
            <person name="Huber K."/>
            <person name="Hedrich S."/>
            <person name="Rojas-Villalobos C."/>
            <person name="Quatrini R."/>
            <person name="Dinamarca M.A."/>
            <person name="Schwarz A."/>
            <person name="Canales C."/>
            <person name="Nancucheo I."/>
        </authorList>
    </citation>
    <scope>NUCLEOTIDE SEQUENCE [LARGE SCALE GENOMIC DNA]</scope>
    <source>
        <strain evidence="7 8">USS-CCA1</strain>
    </source>
</reference>
<proteinExistence type="predicted"/>
<evidence type="ECO:0000256" key="3">
    <source>
        <dbReference type="ARBA" id="ARBA00022989"/>
    </source>
</evidence>
<evidence type="ECO:0000259" key="6">
    <source>
        <dbReference type="PROSITE" id="PS50850"/>
    </source>
</evidence>
<feature type="non-terminal residue" evidence="7">
    <location>
        <position position="372"/>
    </location>
</feature>